<dbReference type="EMBL" id="CR555306">
    <property type="protein sequence ID" value="CAI09315.1"/>
    <property type="molecule type" value="Genomic_DNA"/>
</dbReference>
<sequence>MCRAWAIATRSPTSAASVQADTRTISPAAASCSATLAYSFGLEQHGELKRRTAKCPNDILLSALPYATPQRSTRPDRVMASAREGDERGAGGDRTPGGMAGASFESMRNAPADFVPEPPRRAR</sequence>
<protein>
    <submittedName>
        <fullName evidence="2">Uncharacterized protein</fullName>
    </submittedName>
</protein>
<evidence type="ECO:0000313" key="2">
    <source>
        <dbReference type="EMBL" id="CAI09315.1"/>
    </source>
</evidence>
<reference evidence="2 3" key="1">
    <citation type="journal article" date="2005" name="Arch. Microbiol.">
        <title>The genome sequence of an anaerobic aromatic-degrading denitrifying bacterium, strain EbN1.</title>
        <authorList>
            <person name="Rabus R."/>
            <person name="Kube M."/>
            <person name="Heider J."/>
            <person name="Beck A."/>
            <person name="Heitmann K."/>
            <person name="Widdel F."/>
            <person name="Reinhardt R."/>
        </authorList>
    </citation>
    <scope>NUCLEOTIDE SEQUENCE [LARGE SCALE GENOMIC DNA]</scope>
    <source>
        <strain evidence="2 3">EbN1</strain>
    </source>
</reference>
<feature type="compositionally biased region" description="Basic and acidic residues" evidence="1">
    <location>
        <begin position="73"/>
        <end position="91"/>
    </location>
</feature>
<gene>
    <name evidence="2" type="ORF">ebA5605</name>
</gene>
<keyword evidence="3" id="KW-1185">Reference proteome</keyword>
<name>Q5P049_AROAE</name>
<dbReference type="AlphaFoldDB" id="Q5P049"/>
<evidence type="ECO:0000313" key="3">
    <source>
        <dbReference type="Proteomes" id="UP000006552"/>
    </source>
</evidence>
<evidence type="ECO:0000256" key="1">
    <source>
        <dbReference type="SAM" id="MobiDB-lite"/>
    </source>
</evidence>
<dbReference type="KEGG" id="eba:ebA5605"/>
<proteinExistence type="predicted"/>
<organism evidence="2 3">
    <name type="scientific">Aromatoleum aromaticum (strain DSM 19018 / LMG 30748 / EbN1)</name>
    <name type="common">Azoarcus sp. (strain EbN1)</name>
    <dbReference type="NCBI Taxonomy" id="76114"/>
    <lineage>
        <taxon>Bacteria</taxon>
        <taxon>Pseudomonadati</taxon>
        <taxon>Pseudomonadota</taxon>
        <taxon>Betaproteobacteria</taxon>
        <taxon>Rhodocyclales</taxon>
        <taxon>Rhodocyclaceae</taxon>
        <taxon>Aromatoleum</taxon>
    </lineage>
</organism>
<dbReference type="Proteomes" id="UP000006552">
    <property type="component" value="Chromosome"/>
</dbReference>
<dbReference type="HOGENOM" id="CLU_2010531_0_0_4"/>
<dbReference type="STRING" id="76114.ebA5605"/>
<feature type="region of interest" description="Disordered" evidence="1">
    <location>
        <begin position="67"/>
        <end position="123"/>
    </location>
</feature>
<accession>Q5P049</accession>